<dbReference type="EMBL" id="FUYV01000017">
    <property type="protein sequence ID" value="SKC23476.1"/>
    <property type="molecule type" value="Genomic_DNA"/>
</dbReference>
<proteinExistence type="predicted"/>
<feature type="domain" description="Nucleoside phosphorylase" evidence="1">
    <location>
        <begin position="8"/>
        <end position="234"/>
    </location>
</feature>
<dbReference type="KEGG" id="asx:CDL62_13135"/>
<dbReference type="SUPFAM" id="SSF53167">
    <property type="entry name" value="Purine and uridine phosphorylases"/>
    <property type="match status" value="1"/>
</dbReference>
<dbReference type="InterPro" id="IPR035994">
    <property type="entry name" value="Nucleoside_phosphorylase_sf"/>
</dbReference>
<dbReference type="InterPro" id="IPR000845">
    <property type="entry name" value="Nucleoside_phosphorylase_d"/>
</dbReference>
<dbReference type="STRING" id="889453.SAMN03080601_02750"/>
<dbReference type="PANTHER" id="PTHR46994">
    <property type="entry name" value="5'-METHYLTHIOADENOSINE/S-ADENOSYLHOMOCYSTEINE NUCLEOSIDASE 1"/>
    <property type="match status" value="1"/>
</dbReference>
<evidence type="ECO:0000313" key="3">
    <source>
        <dbReference type="Proteomes" id="UP000191055"/>
    </source>
</evidence>
<dbReference type="GO" id="GO:0019509">
    <property type="term" value="P:L-methionine salvage from methylthioadenosine"/>
    <property type="evidence" value="ECO:0007669"/>
    <property type="project" value="InterPro"/>
</dbReference>
<dbReference type="OrthoDB" id="997641at2"/>
<dbReference type="CDD" id="cd09008">
    <property type="entry name" value="MTAN"/>
    <property type="match status" value="1"/>
</dbReference>
<dbReference type="AlphaFoldDB" id="A0A1T5HS08"/>
<accession>A0A1T5HS08</accession>
<keyword evidence="3" id="KW-1185">Reference proteome</keyword>
<dbReference type="GO" id="GO:0008930">
    <property type="term" value="F:methylthioadenosine nucleosidase activity"/>
    <property type="evidence" value="ECO:0007669"/>
    <property type="project" value="InterPro"/>
</dbReference>
<dbReference type="RefSeq" id="WP_079558449.1">
    <property type="nucleotide sequence ID" value="NZ_CP021904.1"/>
</dbReference>
<dbReference type="GO" id="GO:0009116">
    <property type="term" value="P:nucleoside metabolic process"/>
    <property type="evidence" value="ECO:0007669"/>
    <property type="project" value="InterPro"/>
</dbReference>
<protein>
    <submittedName>
        <fullName evidence="2">5'-methylthioadenosine nucleosidase</fullName>
    </submittedName>
</protein>
<reference evidence="3" key="1">
    <citation type="submission" date="2017-02" db="EMBL/GenBank/DDBJ databases">
        <authorList>
            <person name="Varghese N."/>
            <person name="Submissions S."/>
        </authorList>
    </citation>
    <scope>NUCLEOTIDE SEQUENCE [LARGE SCALE GENOMIC DNA]</scope>
    <source>
        <strain evidence="3">DSM 24412</strain>
    </source>
</reference>
<dbReference type="Proteomes" id="UP000191055">
    <property type="component" value="Unassembled WGS sequence"/>
</dbReference>
<sequence>MTPQKVDICFIIAMRAEAKGIIKELSLTEDETFSPGYPARAWKGKFNKKCIAVVINGQDNHLKLDLIGTQAATLSTHLAISHYNPGLIISAGTAGAFKQMGANIGDVFLSWPYVVYHDRRVDIPGWDEMGIGRYPVFDIREMAQQLGLKTAIVTTGNSLDMPETDEKMIRNLNAGIKEMEAAAVAWVCSLSQTPFFCIKAVTDLVDVDHPTQEQFQTNLKMAVTNLCTETLKVLAFLIDKQ</sequence>
<gene>
    <name evidence="2" type="ORF">SAMN03080601_02750</name>
</gene>
<evidence type="ECO:0000313" key="2">
    <source>
        <dbReference type="EMBL" id="SKC23476.1"/>
    </source>
</evidence>
<dbReference type="PANTHER" id="PTHR46994:SF1">
    <property type="entry name" value="5'-METHYLTHIOADENOSINE NUCLEOSIDASE"/>
    <property type="match status" value="1"/>
</dbReference>
<organism evidence="2 3">
    <name type="scientific">Alkalitalea saponilacus</name>
    <dbReference type="NCBI Taxonomy" id="889453"/>
    <lineage>
        <taxon>Bacteria</taxon>
        <taxon>Pseudomonadati</taxon>
        <taxon>Bacteroidota</taxon>
        <taxon>Bacteroidia</taxon>
        <taxon>Marinilabiliales</taxon>
        <taxon>Marinilabiliaceae</taxon>
        <taxon>Alkalitalea</taxon>
    </lineage>
</organism>
<dbReference type="Gene3D" id="3.40.50.1580">
    <property type="entry name" value="Nucleoside phosphorylase domain"/>
    <property type="match status" value="1"/>
</dbReference>
<evidence type="ECO:0000259" key="1">
    <source>
        <dbReference type="Pfam" id="PF01048"/>
    </source>
</evidence>
<name>A0A1T5HS08_9BACT</name>
<dbReference type="InterPro" id="IPR044580">
    <property type="entry name" value="MTAN"/>
</dbReference>
<dbReference type="Pfam" id="PF01048">
    <property type="entry name" value="PNP_UDP_1"/>
    <property type="match status" value="1"/>
</dbReference>